<dbReference type="CDD" id="cd10747">
    <property type="entry name" value="DnaJ_C"/>
    <property type="match status" value="1"/>
</dbReference>
<dbReference type="OrthoDB" id="550424at2759"/>
<evidence type="ECO:0000256" key="3">
    <source>
        <dbReference type="ARBA" id="ARBA00022771"/>
    </source>
</evidence>
<protein>
    <recommendedName>
        <fullName evidence="11">J domain-containing protein</fullName>
    </recommendedName>
</protein>
<feature type="compositionally biased region" description="Polar residues" evidence="6">
    <location>
        <begin position="574"/>
        <end position="589"/>
    </location>
</feature>
<dbReference type="SMART" id="SM00271">
    <property type="entry name" value="DnaJ"/>
    <property type="match status" value="1"/>
</dbReference>
<feature type="region of interest" description="Disordered" evidence="6">
    <location>
        <begin position="635"/>
        <end position="679"/>
    </location>
</feature>
<feature type="region of interest" description="Disordered" evidence="6">
    <location>
        <begin position="532"/>
        <end position="555"/>
    </location>
</feature>
<sequence>MVKETKLYDILQISTEAGDQEIRKAYKTLALKYHPDKQIFASAEEKEKTANIFKSISYAYSILSDPNKRRLYDNYGEEVAKNPELQTQVFSADNHHYDHMNSQNYPDSNDGNFYSAFPAQDHSFQTASNLFNQFFNDVNTGGLFDGMNFPGNHNGIPPYNNNRNFHNNSHRSHSSKAKFRKGRDIHDNIYCSLLDYYKGEEFKLSLTRRIKCPKCKARDGLKIYTCNDCCGSGVIISEIRSGLMYQRSESTCSRCNGTGEFIPSKFICDECGGNKLIDTKIILKFKTPRGVSDGYRIVFPNAADEGIDLIPGDVIITLRDDKQNDNTKFKRFGNNLLTTIPIPLATVLCGGYLIFEHINGDKLKIHIARGDIKSSNQLKIVKGYGMPIHTQASASSTNKHKKKKFKSKEGKKNNNKNDSNETSENLDFHTVIDNTEVQGNDPMVVTSTDTSSGDDSFKYDYGDLYIRFEIQLPDAKDFSNQQLNLLGAVFGISSLKNFDKVSSLSATSSTSSSSDDDITSLKMSTNYETSSSSISKAYKSSESNGSDESIDIAKGKKKQVDDYVKQAILEGKNVDSSNLSRNEVPTNETSSSGDSSDSNEANVDEEGNKLVYLQDLTDVNKIGLSLLDFPDAFNEKTTDTKNGDISASAEDKNKTAEVMDNSFADFKPRQKKAKNRRFV</sequence>
<feature type="compositionally biased region" description="Low complexity" evidence="6">
    <location>
        <begin position="416"/>
        <end position="425"/>
    </location>
</feature>
<proteinExistence type="predicted"/>
<feature type="compositionally biased region" description="Low complexity" evidence="6">
    <location>
        <begin position="532"/>
        <end position="543"/>
    </location>
</feature>
<dbReference type="GO" id="GO:0051082">
    <property type="term" value="F:unfolded protein binding"/>
    <property type="evidence" value="ECO:0007669"/>
    <property type="project" value="InterPro"/>
</dbReference>
<keyword evidence="10" id="KW-1185">Reference proteome</keyword>
<evidence type="ECO:0000259" key="7">
    <source>
        <dbReference type="PROSITE" id="PS50076"/>
    </source>
</evidence>
<dbReference type="InterPro" id="IPR001623">
    <property type="entry name" value="DnaJ_domain"/>
</dbReference>
<dbReference type="Proteomes" id="UP000307173">
    <property type="component" value="Unassembled WGS sequence"/>
</dbReference>
<dbReference type="InterPro" id="IPR008971">
    <property type="entry name" value="HSP40/DnaJ_pept-bd"/>
</dbReference>
<feature type="zinc finger region" description="CR-type" evidence="5">
    <location>
        <begin position="199"/>
        <end position="280"/>
    </location>
</feature>
<keyword evidence="1 5" id="KW-0479">Metal-binding</keyword>
<evidence type="ECO:0000256" key="6">
    <source>
        <dbReference type="SAM" id="MobiDB-lite"/>
    </source>
</evidence>
<dbReference type="STRING" id="52247.A0A4T0X1F0"/>
<dbReference type="SUPFAM" id="SSF57938">
    <property type="entry name" value="DnaJ/Hsp40 cysteine-rich domain"/>
    <property type="match status" value="1"/>
</dbReference>
<accession>A0A4T0X1F0</accession>
<keyword evidence="2" id="KW-0677">Repeat</keyword>
<organism evidence="9 10">
    <name type="scientific">Pichia inconspicua</name>
    <dbReference type="NCBI Taxonomy" id="52247"/>
    <lineage>
        <taxon>Eukaryota</taxon>
        <taxon>Fungi</taxon>
        <taxon>Dikarya</taxon>
        <taxon>Ascomycota</taxon>
        <taxon>Saccharomycotina</taxon>
        <taxon>Pichiomycetes</taxon>
        <taxon>Pichiales</taxon>
        <taxon>Pichiaceae</taxon>
        <taxon>Pichia</taxon>
    </lineage>
</organism>
<dbReference type="InterPro" id="IPR001305">
    <property type="entry name" value="HSP_DnaJ_Cys-rich_dom"/>
</dbReference>
<dbReference type="PRINTS" id="PR00625">
    <property type="entry name" value="JDOMAIN"/>
</dbReference>
<dbReference type="Gene3D" id="1.10.287.110">
    <property type="entry name" value="DnaJ domain"/>
    <property type="match status" value="1"/>
</dbReference>
<dbReference type="InterPro" id="IPR036410">
    <property type="entry name" value="HSP_DnaJ_Cys-rich_dom_sf"/>
</dbReference>
<dbReference type="Pfam" id="PF01556">
    <property type="entry name" value="DnaJ_C"/>
    <property type="match status" value="1"/>
</dbReference>
<dbReference type="SUPFAM" id="SSF46565">
    <property type="entry name" value="Chaperone J-domain"/>
    <property type="match status" value="1"/>
</dbReference>
<keyword evidence="4 5" id="KW-0862">Zinc</keyword>
<dbReference type="PANTHER" id="PTHR43888">
    <property type="entry name" value="DNAJ-LIKE-2, ISOFORM A-RELATED"/>
    <property type="match status" value="1"/>
</dbReference>
<name>A0A4T0X1F0_9ASCO</name>
<reference evidence="9 10" key="1">
    <citation type="journal article" date="2019" name="Front. Genet.">
        <title>Whole-Genome Sequencing of the Opportunistic Yeast Pathogen Candida inconspicua Uncovers Its Hybrid Origin.</title>
        <authorList>
            <person name="Mixao V."/>
            <person name="Hansen A.P."/>
            <person name="Saus E."/>
            <person name="Boekhout T."/>
            <person name="Lass-Florl C."/>
            <person name="Gabaldon T."/>
        </authorList>
    </citation>
    <scope>NUCLEOTIDE SEQUENCE [LARGE SCALE GENOMIC DNA]</scope>
    <source>
        <strain evidence="9 10">CBS 180</strain>
    </source>
</reference>
<dbReference type="InterPro" id="IPR044713">
    <property type="entry name" value="DNJA1/2-like"/>
</dbReference>
<feature type="region of interest" description="Disordered" evidence="6">
    <location>
        <begin position="574"/>
        <end position="603"/>
    </location>
</feature>
<dbReference type="Pfam" id="PF00226">
    <property type="entry name" value="DnaJ"/>
    <property type="match status" value="1"/>
</dbReference>
<dbReference type="CDD" id="cd06257">
    <property type="entry name" value="DnaJ"/>
    <property type="match status" value="1"/>
</dbReference>
<keyword evidence="3 5" id="KW-0863">Zinc-finger</keyword>
<dbReference type="PROSITE" id="PS51188">
    <property type="entry name" value="ZF_CR"/>
    <property type="match status" value="1"/>
</dbReference>
<evidence type="ECO:0000313" key="9">
    <source>
        <dbReference type="EMBL" id="TID28716.1"/>
    </source>
</evidence>
<evidence type="ECO:0000256" key="4">
    <source>
        <dbReference type="ARBA" id="ARBA00022833"/>
    </source>
</evidence>
<dbReference type="GO" id="GO:0008270">
    <property type="term" value="F:zinc ion binding"/>
    <property type="evidence" value="ECO:0007669"/>
    <property type="project" value="UniProtKB-KW"/>
</dbReference>
<dbReference type="SUPFAM" id="SSF49493">
    <property type="entry name" value="HSP40/DnaJ peptide-binding domain"/>
    <property type="match status" value="2"/>
</dbReference>
<dbReference type="PROSITE" id="PS50076">
    <property type="entry name" value="DNAJ_2"/>
    <property type="match status" value="1"/>
</dbReference>
<dbReference type="CDD" id="cd10719">
    <property type="entry name" value="DnaJ_zf"/>
    <property type="match status" value="1"/>
</dbReference>
<evidence type="ECO:0008006" key="11">
    <source>
        <dbReference type="Google" id="ProtNLM"/>
    </source>
</evidence>
<dbReference type="Gene3D" id="2.10.230.10">
    <property type="entry name" value="Heat shock protein DnaJ, cysteine-rich domain"/>
    <property type="match status" value="1"/>
</dbReference>
<feature type="region of interest" description="Disordered" evidence="6">
    <location>
        <begin position="391"/>
        <end position="426"/>
    </location>
</feature>
<feature type="domain" description="J" evidence="7">
    <location>
        <begin position="6"/>
        <end position="76"/>
    </location>
</feature>
<feature type="compositionally biased region" description="Basic residues" evidence="6">
    <location>
        <begin position="669"/>
        <end position="679"/>
    </location>
</feature>
<dbReference type="EMBL" id="SELW01000371">
    <property type="protein sequence ID" value="TID28716.1"/>
    <property type="molecule type" value="Genomic_DNA"/>
</dbReference>
<dbReference type="AlphaFoldDB" id="A0A4T0X1F0"/>
<dbReference type="Pfam" id="PF00684">
    <property type="entry name" value="DnaJ_CXXCXGXG"/>
    <property type="match status" value="1"/>
</dbReference>
<gene>
    <name evidence="9" type="ORF">CANINC_002343</name>
</gene>
<dbReference type="InterPro" id="IPR002939">
    <property type="entry name" value="DnaJ_C"/>
</dbReference>
<dbReference type="Gene3D" id="2.60.260.20">
    <property type="entry name" value="Urease metallochaperone UreE, N-terminal domain"/>
    <property type="match status" value="2"/>
</dbReference>
<dbReference type="GO" id="GO:0006457">
    <property type="term" value="P:protein folding"/>
    <property type="evidence" value="ECO:0007669"/>
    <property type="project" value="InterPro"/>
</dbReference>
<evidence type="ECO:0000313" key="10">
    <source>
        <dbReference type="Proteomes" id="UP000307173"/>
    </source>
</evidence>
<comment type="caution">
    <text evidence="9">The sequence shown here is derived from an EMBL/GenBank/DDBJ whole genome shotgun (WGS) entry which is preliminary data.</text>
</comment>
<feature type="domain" description="CR-type" evidence="8">
    <location>
        <begin position="199"/>
        <end position="280"/>
    </location>
</feature>
<evidence type="ECO:0000256" key="2">
    <source>
        <dbReference type="ARBA" id="ARBA00022737"/>
    </source>
</evidence>
<dbReference type="InterPro" id="IPR036869">
    <property type="entry name" value="J_dom_sf"/>
</dbReference>
<evidence type="ECO:0000256" key="1">
    <source>
        <dbReference type="ARBA" id="ARBA00022723"/>
    </source>
</evidence>
<dbReference type="GO" id="GO:0030544">
    <property type="term" value="F:Hsp70 protein binding"/>
    <property type="evidence" value="ECO:0007669"/>
    <property type="project" value="InterPro"/>
</dbReference>
<evidence type="ECO:0000256" key="5">
    <source>
        <dbReference type="PROSITE-ProRule" id="PRU00546"/>
    </source>
</evidence>
<dbReference type="PROSITE" id="PS00636">
    <property type="entry name" value="DNAJ_1"/>
    <property type="match status" value="1"/>
</dbReference>
<dbReference type="InterPro" id="IPR018253">
    <property type="entry name" value="DnaJ_domain_CS"/>
</dbReference>
<evidence type="ECO:0000259" key="8">
    <source>
        <dbReference type="PROSITE" id="PS51188"/>
    </source>
</evidence>